<dbReference type="GO" id="GO:0004476">
    <property type="term" value="F:mannose-6-phosphate isomerase activity"/>
    <property type="evidence" value="ECO:0007669"/>
    <property type="project" value="UniProtKB-EC"/>
</dbReference>
<accession>A0ABS5GT41</accession>
<comment type="catalytic activity">
    <reaction evidence="1">
        <text>D-mannose 6-phosphate = D-fructose 6-phosphate</text>
        <dbReference type="Rhea" id="RHEA:12356"/>
        <dbReference type="ChEBI" id="CHEBI:58735"/>
        <dbReference type="ChEBI" id="CHEBI:61527"/>
        <dbReference type="EC" id="5.3.1.8"/>
    </reaction>
</comment>
<protein>
    <recommendedName>
        <fullName evidence="4">mannose-6-phosphate isomerase</fullName>
        <ecNumber evidence="4">5.3.1.8</ecNumber>
    </recommendedName>
    <alternativeName>
        <fullName evidence="8">Phosphohexomutase</fullName>
    </alternativeName>
    <alternativeName>
        <fullName evidence="9">Phosphomannose isomerase</fullName>
    </alternativeName>
</protein>
<keyword evidence="5" id="KW-0479">Metal-binding</keyword>
<dbReference type="InterPro" id="IPR018050">
    <property type="entry name" value="Pmannose_isomerase-type1_CS"/>
</dbReference>
<organism evidence="13 14">
    <name type="scientific">Aeromonas popoffii</name>
    <dbReference type="NCBI Taxonomy" id="70856"/>
    <lineage>
        <taxon>Bacteria</taxon>
        <taxon>Pseudomonadati</taxon>
        <taxon>Pseudomonadota</taxon>
        <taxon>Gammaproteobacteria</taxon>
        <taxon>Aeromonadales</taxon>
        <taxon>Aeromonadaceae</taxon>
        <taxon>Aeromonas</taxon>
    </lineage>
</organism>
<dbReference type="InterPro" id="IPR011051">
    <property type="entry name" value="RmlC_Cupin_sf"/>
</dbReference>
<dbReference type="InterPro" id="IPR046457">
    <property type="entry name" value="PMI_typeI_cat"/>
</dbReference>
<evidence type="ECO:0000256" key="4">
    <source>
        <dbReference type="ARBA" id="ARBA00011956"/>
    </source>
</evidence>
<keyword evidence="7 13" id="KW-0413">Isomerase</keyword>
<evidence type="ECO:0000256" key="6">
    <source>
        <dbReference type="ARBA" id="ARBA00022833"/>
    </source>
</evidence>
<evidence type="ECO:0000256" key="9">
    <source>
        <dbReference type="ARBA" id="ARBA00030762"/>
    </source>
</evidence>
<feature type="domain" description="Mannose-6-phosphate isomerase cupin" evidence="12">
    <location>
        <begin position="323"/>
        <end position="395"/>
    </location>
</feature>
<evidence type="ECO:0000256" key="8">
    <source>
        <dbReference type="ARBA" id="ARBA00029741"/>
    </source>
</evidence>
<dbReference type="Gene3D" id="2.60.120.10">
    <property type="entry name" value="Jelly Rolls"/>
    <property type="match status" value="2"/>
</dbReference>
<proteinExistence type="inferred from homology"/>
<dbReference type="InterPro" id="IPR016305">
    <property type="entry name" value="Mannose-6-P_Isomerase"/>
</dbReference>
<dbReference type="RefSeq" id="WP_212514072.1">
    <property type="nucleotide sequence ID" value="NZ_CAWQDX010000068.1"/>
</dbReference>
<dbReference type="PANTHER" id="PTHR10309">
    <property type="entry name" value="MANNOSE-6-PHOSPHATE ISOMERASE"/>
    <property type="match status" value="1"/>
</dbReference>
<comment type="caution">
    <text evidence="13">The sequence shown here is derived from an EMBL/GenBank/DDBJ whole genome shotgun (WGS) entry which is preliminary data.</text>
</comment>
<sequence>MSSRDLPSFLLMQNPIQDYDWGSHDALTALFGIPNPTGKPQAELWMGAHPNGCSEVTLAGRVQTLSVVIDAAPAAALGEATRARFGSLPFLFKVLCAEKALSIQVHPSKAQAEAGFAREEAAGIDPKASNRNYKDPNHKPELVFALTPYQAMNGFRAIPAILALFERIKLASIADLVAALATNQNESGLQHFFHQLLILTGARKEAALAALLAYATDHQDEETFALITSLAAQYPGDVGLFSPLLLNVVTLKPGQAMFLDACTPHAYVRGTGLEIMANSDNVLRAGLTPKYIDVAELLDCTRCQPKPDDQILLAPRCEGAVQHFDVPVPDFTFSVYPAGEHALTTASAEILFAIDGTVTLKQGGETLRLEKGQSAFVPAATGHYQLLAEGRVARAGNRCQDVPPAQVSMTA</sequence>
<comment type="similarity">
    <text evidence="3">Belongs to the mannose-6-phosphate isomerase type 1 family.</text>
</comment>
<evidence type="ECO:0000313" key="13">
    <source>
        <dbReference type="EMBL" id="MBR7630301.1"/>
    </source>
</evidence>
<evidence type="ECO:0000313" key="14">
    <source>
        <dbReference type="Proteomes" id="UP000675653"/>
    </source>
</evidence>
<evidence type="ECO:0000256" key="7">
    <source>
        <dbReference type="ARBA" id="ARBA00023235"/>
    </source>
</evidence>
<dbReference type="InterPro" id="IPR049071">
    <property type="entry name" value="MPI_cupin_dom"/>
</dbReference>
<dbReference type="Pfam" id="PF21621">
    <property type="entry name" value="MPI_cupin_dom"/>
    <property type="match status" value="1"/>
</dbReference>
<keyword evidence="6" id="KW-0862">Zinc</keyword>
<dbReference type="Proteomes" id="UP000675653">
    <property type="component" value="Unassembled WGS sequence"/>
</dbReference>
<name>A0ABS5GT41_9GAMM</name>
<comment type="cofactor">
    <cofactor evidence="2">
        <name>Zn(2+)</name>
        <dbReference type="ChEBI" id="CHEBI:29105"/>
    </cofactor>
</comment>
<dbReference type="Pfam" id="PF20511">
    <property type="entry name" value="PMI_typeI_cat"/>
    <property type="match status" value="1"/>
</dbReference>
<feature type="domain" description="Phosphomannose isomerase type I helical insertion" evidence="11">
    <location>
        <begin position="182"/>
        <end position="246"/>
    </location>
</feature>
<dbReference type="NCBIfam" id="TIGR00218">
    <property type="entry name" value="manA"/>
    <property type="match status" value="1"/>
</dbReference>
<dbReference type="InterPro" id="IPR046458">
    <property type="entry name" value="PMI_typeI_hel"/>
</dbReference>
<dbReference type="Gene3D" id="1.10.441.10">
    <property type="entry name" value="Phosphomannose Isomerase, domain 2"/>
    <property type="match status" value="1"/>
</dbReference>
<dbReference type="EMBL" id="JAGRZL010000044">
    <property type="protein sequence ID" value="MBR7630301.1"/>
    <property type="molecule type" value="Genomic_DNA"/>
</dbReference>
<feature type="domain" description="Phosphomannose isomerase type I catalytic" evidence="10">
    <location>
        <begin position="12"/>
        <end position="157"/>
    </location>
</feature>
<keyword evidence="14" id="KW-1185">Reference proteome</keyword>
<dbReference type="InterPro" id="IPR001250">
    <property type="entry name" value="Man6P_Isoase-1"/>
</dbReference>
<dbReference type="PANTHER" id="PTHR10309:SF0">
    <property type="entry name" value="MANNOSE-6-PHOSPHATE ISOMERASE"/>
    <property type="match status" value="1"/>
</dbReference>
<evidence type="ECO:0000259" key="11">
    <source>
        <dbReference type="Pfam" id="PF20512"/>
    </source>
</evidence>
<dbReference type="SUPFAM" id="SSF51182">
    <property type="entry name" value="RmlC-like cupins"/>
    <property type="match status" value="1"/>
</dbReference>
<dbReference type="InterPro" id="IPR014710">
    <property type="entry name" value="RmlC-like_jellyroll"/>
</dbReference>
<reference evidence="13 14" key="1">
    <citation type="submission" date="2021-04" db="EMBL/GenBank/DDBJ databases">
        <title>Draft Genome of Aeromonas popoffii ID682, isolated from a natural water source in Idaho.</title>
        <authorList>
            <person name="Testerman T."/>
            <person name="Graf J."/>
        </authorList>
    </citation>
    <scope>NUCLEOTIDE SEQUENCE [LARGE SCALE GENOMIC DNA]</scope>
    <source>
        <strain evidence="13 14">ID682</strain>
    </source>
</reference>
<dbReference type="PRINTS" id="PR00714">
    <property type="entry name" value="MAN6PISMRASE"/>
</dbReference>
<dbReference type="EC" id="5.3.1.8" evidence="4"/>
<gene>
    <name evidence="13" type="primary">manA</name>
    <name evidence="13" type="ORF">KAT72_15065</name>
</gene>
<evidence type="ECO:0000259" key="12">
    <source>
        <dbReference type="Pfam" id="PF21621"/>
    </source>
</evidence>
<evidence type="ECO:0000256" key="1">
    <source>
        <dbReference type="ARBA" id="ARBA00000757"/>
    </source>
</evidence>
<dbReference type="Pfam" id="PF20512">
    <property type="entry name" value="PMI_typeI_hel"/>
    <property type="match status" value="1"/>
</dbReference>
<dbReference type="CDD" id="cd07011">
    <property type="entry name" value="cupin_PMI_type_I_N"/>
    <property type="match status" value="1"/>
</dbReference>
<evidence type="ECO:0000259" key="10">
    <source>
        <dbReference type="Pfam" id="PF20511"/>
    </source>
</evidence>
<evidence type="ECO:0000256" key="2">
    <source>
        <dbReference type="ARBA" id="ARBA00001947"/>
    </source>
</evidence>
<evidence type="ECO:0000256" key="3">
    <source>
        <dbReference type="ARBA" id="ARBA00010772"/>
    </source>
</evidence>
<dbReference type="PROSITE" id="PS00965">
    <property type="entry name" value="PMI_I_1"/>
    <property type="match status" value="1"/>
</dbReference>
<evidence type="ECO:0000256" key="5">
    <source>
        <dbReference type="ARBA" id="ARBA00022723"/>
    </source>
</evidence>
<dbReference type="PIRSF" id="PIRSF001480">
    <property type="entry name" value="Mannose-6-phosphate_isomerase"/>
    <property type="match status" value="1"/>
</dbReference>
<dbReference type="PROSITE" id="PS00966">
    <property type="entry name" value="PMI_I_2"/>
    <property type="match status" value="1"/>
</dbReference>